<reference evidence="5" key="1">
    <citation type="journal article" date="2019" name="Int. J. Syst. Evol. Microbiol.">
        <title>The Global Catalogue of Microorganisms (GCM) 10K type strain sequencing project: providing services to taxonomists for standard genome sequencing and annotation.</title>
        <authorList>
            <consortium name="The Broad Institute Genomics Platform"/>
            <consortium name="The Broad Institute Genome Sequencing Center for Infectious Disease"/>
            <person name="Wu L."/>
            <person name="Ma J."/>
        </authorList>
    </citation>
    <scope>NUCLEOTIDE SEQUENCE [LARGE SCALE GENOMIC DNA]</scope>
    <source>
        <strain evidence="5">KCTC 42441</strain>
    </source>
</reference>
<keyword evidence="5" id="KW-1185">Reference proteome</keyword>
<feature type="transmembrane region" description="Helical" evidence="3">
    <location>
        <begin position="202"/>
        <end position="221"/>
    </location>
</feature>
<name>A0ABV7XFM0_9GAMM</name>
<comment type="caution">
    <text evidence="4">The sequence shown here is derived from an EMBL/GenBank/DDBJ whole genome shotgun (WGS) entry which is preliminary data.</text>
</comment>
<proteinExistence type="predicted"/>
<feature type="transmembrane region" description="Helical" evidence="3">
    <location>
        <begin position="126"/>
        <end position="146"/>
    </location>
</feature>
<dbReference type="PANTHER" id="PTHR44227:SF3">
    <property type="entry name" value="PROTEIN O-MANNOSYL-TRANSFERASE TMTC4"/>
    <property type="match status" value="1"/>
</dbReference>
<dbReference type="Proteomes" id="UP001595705">
    <property type="component" value="Unassembled WGS sequence"/>
</dbReference>
<keyword evidence="3" id="KW-0472">Membrane</keyword>
<dbReference type="InterPro" id="IPR052346">
    <property type="entry name" value="O-mannosyl-transferase_TMTC"/>
</dbReference>
<keyword evidence="2" id="KW-0802">TPR repeat</keyword>
<keyword evidence="3" id="KW-1133">Transmembrane helix</keyword>
<accession>A0ABV7XFM0</accession>
<feature type="transmembrane region" description="Helical" evidence="3">
    <location>
        <begin position="387"/>
        <end position="405"/>
    </location>
</feature>
<sequence>MTSTNRRFLLASLVCALLAGLLLLPGLSGSFIFDDESNIVRNPAVHLDRLDMESLYQVFFGLQPGGITRILPTLSFAFDHWRGDGLHPSVFKTTNLVIHALTTFALAWFFRTLLLATAIPPARAQLAALALALAWAAHPLQASSVLYVVQRMQTMCTLFLVLALLAYLRARLAQIEGRSGRTGWLLALLLGALALGCKEDAVLLPAYTLAMELTVLGFSAAQPELARALRRGYLLAVVAGAAAFLLVVVPHYWHWDAYPGREFSSWERLLTQGRILCMYMGQILLPLPRNMPFYYDWIEPSRGLLQPWTTLPSVLLVLALLGAAWRQRVRRPLFALGVFVFFSGHFITSNVLNLELAFEHRNHLPLIGALLAIGDLIAFAMQRFKAYSTPAIATCVLLLGFLAVASHARARLWGDPMALAQASTELAPRSARAWNSLAQMYLDRGGGHMPDNPYLGNAIDACEKGAVAAPYSISCLTNLLVYKTLQGSVDQNDWDRYLKRLQHVAMGPQNRQTMQTLINNVSHGVPLDEGGVLKAIEIVAQRGQLRSNEFAAVGYFILTETHQPDLAYPYFVRAVQTTTDPTFSKGLIEDLRKRGRPDWTSKLQTLEKP</sequence>
<protein>
    <recommendedName>
        <fullName evidence="6">Tetratricopeptide repeat protein</fullName>
    </recommendedName>
</protein>
<evidence type="ECO:0000256" key="3">
    <source>
        <dbReference type="SAM" id="Phobius"/>
    </source>
</evidence>
<feature type="transmembrane region" description="Helical" evidence="3">
    <location>
        <begin position="364"/>
        <end position="381"/>
    </location>
</feature>
<keyword evidence="3" id="KW-0812">Transmembrane</keyword>
<evidence type="ECO:0000256" key="2">
    <source>
        <dbReference type="ARBA" id="ARBA00022803"/>
    </source>
</evidence>
<evidence type="ECO:0000313" key="4">
    <source>
        <dbReference type="EMBL" id="MFC3714912.1"/>
    </source>
</evidence>
<organism evidence="4 5">
    <name type="scientific">Luteimonas soli</name>
    <dbReference type="NCBI Taxonomy" id="1648966"/>
    <lineage>
        <taxon>Bacteria</taxon>
        <taxon>Pseudomonadati</taxon>
        <taxon>Pseudomonadota</taxon>
        <taxon>Gammaproteobacteria</taxon>
        <taxon>Lysobacterales</taxon>
        <taxon>Lysobacteraceae</taxon>
        <taxon>Luteimonas</taxon>
    </lineage>
</organism>
<feature type="transmembrane region" description="Helical" evidence="3">
    <location>
        <begin position="333"/>
        <end position="352"/>
    </location>
</feature>
<dbReference type="RefSeq" id="WP_386741881.1">
    <property type="nucleotide sequence ID" value="NZ_JBHRYA010000001.1"/>
</dbReference>
<evidence type="ECO:0000256" key="1">
    <source>
        <dbReference type="ARBA" id="ARBA00022737"/>
    </source>
</evidence>
<dbReference type="EMBL" id="JBHRYA010000001">
    <property type="protein sequence ID" value="MFC3714912.1"/>
    <property type="molecule type" value="Genomic_DNA"/>
</dbReference>
<feature type="transmembrane region" description="Helical" evidence="3">
    <location>
        <begin position="96"/>
        <end position="114"/>
    </location>
</feature>
<feature type="transmembrane region" description="Helical" evidence="3">
    <location>
        <begin position="308"/>
        <end position="327"/>
    </location>
</feature>
<feature type="transmembrane region" description="Helical" evidence="3">
    <location>
        <begin position="233"/>
        <end position="253"/>
    </location>
</feature>
<gene>
    <name evidence="4" type="ORF">ACFONC_01915</name>
</gene>
<dbReference type="PANTHER" id="PTHR44227">
    <property type="match status" value="1"/>
</dbReference>
<keyword evidence="1" id="KW-0677">Repeat</keyword>
<feature type="transmembrane region" description="Helical" evidence="3">
    <location>
        <begin position="152"/>
        <end position="168"/>
    </location>
</feature>
<evidence type="ECO:0000313" key="5">
    <source>
        <dbReference type="Proteomes" id="UP001595705"/>
    </source>
</evidence>
<feature type="transmembrane region" description="Helical" evidence="3">
    <location>
        <begin position="180"/>
        <end position="196"/>
    </location>
</feature>
<evidence type="ECO:0008006" key="6">
    <source>
        <dbReference type="Google" id="ProtNLM"/>
    </source>
</evidence>